<accession>A0ABQ3V5B9</accession>
<reference evidence="1 2" key="1">
    <citation type="journal article" date="2021" name="Int. J. Syst. Evol. Microbiol.">
        <title>Reticulibacter mediterranei gen. nov., sp. nov., within the new family Reticulibacteraceae fam. nov., and Ktedonospora formicarum gen. nov., sp. nov., Ktedonobacter robiniae sp. nov., Dictyobacter formicarum sp. nov. and Dictyobacter arantiisoli sp. nov., belonging to the class Ktedonobacteria.</title>
        <authorList>
            <person name="Yabe S."/>
            <person name="Zheng Y."/>
            <person name="Wang C.M."/>
            <person name="Sakai Y."/>
            <person name="Abe K."/>
            <person name="Yokota A."/>
            <person name="Donadio S."/>
            <person name="Cavaletti L."/>
            <person name="Monciardini P."/>
        </authorList>
    </citation>
    <scope>NUCLEOTIDE SEQUENCE [LARGE SCALE GENOMIC DNA]</scope>
    <source>
        <strain evidence="1 2">SOSP1-30</strain>
    </source>
</reference>
<dbReference type="Proteomes" id="UP000654345">
    <property type="component" value="Unassembled WGS sequence"/>
</dbReference>
<sequence>MCETFTLSHREECFSARSEVANELYLAALEQWISTLRQTEQMDLEMIKLACMGARDAYYRCEKTELALEGTAIDLDKTVTPKAWSRWQALETASFRKDPTCVDDTLANSTCRFLKNLAEHIEQINRRKQRTTTPLLEKEELL</sequence>
<keyword evidence="2" id="KW-1185">Reference proteome</keyword>
<comment type="caution">
    <text evidence="1">The sequence shown here is derived from an EMBL/GenBank/DDBJ whole genome shotgun (WGS) entry which is preliminary data.</text>
</comment>
<organism evidence="1 2">
    <name type="scientific">Ktedonobacter robiniae</name>
    <dbReference type="NCBI Taxonomy" id="2778365"/>
    <lineage>
        <taxon>Bacteria</taxon>
        <taxon>Bacillati</taxon>
        <taxon>Chloroflexota</taxon>
        <taxon>Ktedonobacteria</taxon>
        <taxon>Ktedonobacterales</taxon>
        <taxon>Ktedonobacteraceae</taxon>
        <taxon>Ktedonobacter</taxon>
    </lineage>
</organism>
<evidence type="ECO:0000313" key="1">
    <source>
        <dbReference type="EMBL" id="GHO60379.1"/>
    </source>
</evidence>
<name>A0ABQ3V5B9_9CHLR</name>
<gene>
    <name evidence="1" type="ORF">KSB_88540</name>
</gene>
<evidence type="ECO:0008006" key="3">
    <source>
        <dbReference type="Google" id="ProtNLM"/>
    </source>
</evidence>
<proteinExistence type="predicted"/>
<evidence type="ECO:0000313" key="2">
    <source>
        <dbReference type="Proteomes" id="UP000654345"/>
    </source>
</evidence>
<dbReference type="EMBL" id="BNJG01000005">
    <property type="protein sequence ID" value="GHO60379.1"/>
    <property type="molecule type" value="Genomic_DNA"/>
</dbReference>
<protein>
    <recommendedName>
        <fullName evidence="3">DUF1311 domain-containing protein</fullName>
    </recommendedName>
</protein>